<evidence type="ECO:0000259" key="8">
    <source>
        <dbReference type="PROSITE" id="PS50110"/>
    </source>
</evidence>
<organism evidence="10 11">
    <name type="scientific">Leuconostoc kimchii (strain IMSNU 11154 / KCTC 2386 / IH25)</name>
    <dbReference type="NCBI Taxonomy" id="762051"/>
    <lineage>
        <taxon>Bacteria</taxon>
        <taxon>Bacillati</taxon>
        <taxon>Bacillota</taxon>
        <taxon>Bacilli</taxon>
        <taxon>Lactobacillales</taxon>
        <taxon>Lactobacillaceae</taxon>
        <taxon>Leuconostoc</taxon>
    </lineage>
</organism>
<keyword evidence="2" id="KW-0902">Two-component regulatory system</keyword>
<evidence type="ECO:0000256" key="5">
    <source>
        <dbReference type="ARBA" id="ARBA00023163"/>
    </source>
</evidence>
<keyword evidence="1 6" id="KW-0597">Phosphoprotein</keyword>
<feature type="DNA-binding region" description="OmpR/PhoB-type" evidence="7">
    <location>
        <begin position="128"/>
        <end position="229"/>
    </location>
</feature>
<dbReference type="PATRIC" id="fig|762051.18.peg.768"/>
<dbReference type="PANTHER" id="PTHR48111:SF43">
    <property type="entry name" value="STAGE 0 SPORULATION PROTEIN A HOMOLOG"/>
    <property type="match status" value="1"/>
</dbReference>
<reference evidence="10 11" key="1">
    <citation type="journal article" date="2010" name="J. Bacteriol.">
        <title>Complete genome sequence analysis of Leuconostoc kimchii IMSNU 11154.</title>
        <authorList>
            <person name="Oh H.M."/>
            <person name="Cho Y.J."/>
            <person name="Kim B.K."/>
            <person name="Roe J.H."/>
            <person name="Kang S.O."/>
            <person name="Nahm B.H."/>
            <person name="Jeong G."/>
            <person name="Han H.U."/>
            <person name="Chun J."/>
        </authorList>
    </citation>
    <scope>NUCLEOTIDE SEQUENCE [LARGE SCALE GENOMIC DNA]</scope>
    <source>
        <strain evidence="11">IMSNU 11154 / KCTC 2386 / IH25</strain>
    </source>
</reference>
<feature type="domain" description="OmpR/PhoB-type" evidence="9">
    <location>
        <begin position="128"/>
        <end position="229"/>
    </location>
</feature>
<dbReference type="Pfam" id="PF00486">
    <property type="entry name" value="Trans_reg_C"/>
    <property type="match status" value="1"/>
</dbReference>
<dbReference type="GO" id="GO:0006355">
    <property type="term" value="P:regulation of DNA-templated transcription"/>
    <property type="evidence" value="ECO:0007669"/>
    <property type="project" value="InterPro"/>
</dbReference>
<evidence type="ECO:0000256" key="3">
    <source>
        <dbReference type="ARBA" id="ARBA00023015"/>
    </source>
</evidence>
<dbReference type="STRING" id="762051.LKI_03805"/>
<accession>D5T204</accession>
<dbReference type="PROSITE" id="PS51755">
    <property type="entry name" value="OMPR_PHOB"/>
    <property type="match status" value="1"/>
</dbReference>
<dbReference type="InterPro" id="IPR001867">
    <property type="entry name" value="OmpR/PhoB-type_DNA-bd"/>
</dbReference>
<dbReference type="SUPFAM" id="SSF52172">
    <property type="entry name" value="CheY-like"/>
    <property type="match status" value="1"/>
</dbReference>
<dbReference type="InterPro" id="IPR016032">
    <property type="entry name" value="Sig_transdc_resp-reg_C-effctor"/>
</dbReference>
<evidence type="ECO:0000256" key="6">
    <source>
        <dbReference type="PROSITE-ProRule" id="PRU00169"/>
    </source>
</evidence>
<dbReference type="EMBL" id="CP001758">
    <property type="protein sequence ID" value="ADG40303.1"/>
    <property type="molecule type" value="Genomic_DNA"/>
</dbReference>
<feature type="modified residue" description="4-aspartylphosphate" evidence="6">
    <location>
        <position position="63"/>
    </location>
</feature>
<evidence type="ECO:0000256" key="1">
    <source>
        <dbReference type="ARBA" id="ARBA00022553"/>
    </source>
</evidence>
<dbReference type="CDD" id="cd00383">
    <property type="entry name" value="trans_reg_C"/>
    <property type="match status" value="1"/>
</dbReference>
<dbReference type="OrthoDB" id="9790442at2"/>
<dbReference type="Gene3D" id="3.40.50.2300">
    <property type="match status" value="1"/>
</dbReference>
<keyword evidence="3" id="KW-0805">Transcription regulation</keyword>
<dbReference type="Gene3D" id="1.10.10.10">
    <property type="entry name" value="Winged helix-like DNA-binding domain superfamily/Winged helix DNA-binding domain"/>
    <property type="match status" value="1"/>
</dbReference>
<dbReference type="PANTHER" id="PTHR48111">
    <property type="entry name" value="REGULATOR OF RPOS"/>
    <property type="match status" value="1"/>
</dbReference>
<name>D5T204_LEUKI</name>
<evidence type="ECO:0000256" key="4">
    <source>
        <dbReference type="ARBA" id="ARBA00023125"/>
    </source>
</evidence>
<dbReference type="SMART" id="SM00862">
    <property type="entry name" value="Trans_reg_C"/>
    <property type="match status" value="1"/>
</dbReference>
<dbReference type="HOGENOM" id="CLU_000445_30_3_9"/>
<dbReference type="SMART" id="SM00448">
    <property type="entry name" value="REC"/>
    <property type="match status" value="1"/>
</dbReference>
<proteinExistence type="predicted"/>
<evidence type="ECO:0000313" key="10">
    <source>
        <dbReference type="EMBL" id="ADG40303.1"/>
    </source>
</evidence>
<dbReference type="InterPro" id="IPR001789">
    <property type="entry name" value="Sig_transdc_resp-reg_receiver"/>
</dbReference>
<dbReference type="GO" id="GO:0005829">
    <property type="term" value="C:cytosol"/>
    <property type="evidence" value="ECO:0007669"/>
    <property type="project" value="TreeGrafter"/>
</dbReference>
<evidence type="ECO:0000256" key="2">
    <source>
        <dbReference type="ARBA" id="ARBA00023012"/>
    </source>
</evidence>
<keyword evidence="5" id="KW-0804">Transcription</keyword>
<dbReference type="InterPro" id="IPR011006">
    <property type="entry name" value="CheY-like_superfamily"/>
</dbReference>
<dbReference type="GO" id="GO:0000976">
    <property type="term" value="F:transcription cis-regulatory region binding"/>
    <property type="evidence" value="ECO:0007669"/>
    <property type="project" value="TreeGrafter"/>
</dbReference>
<evidence type="ECO:0000313" key="11">
    <source>
        <dbReference type="Proteomes" id="UP000002362"/>
    </source>
</evidence>
<dbReference type="Pfam" id="PF00072">
    <property type="entry name" value="Response_reg"/>
    <property type="match status" value="1"/>
</dbReference>
<evidence type="ECO:0000256" key="7">
    <source>
        <dbReference type="PROSITE-ProRule" id="PRU01091"/>
    </source>
</evidence>
<dbReference type="InterPro" id="IPR039420">
    <property type="entry name" value="WalR-like"/>
</dbReference>
<sequence>MSTLCNVTYNKDMQKIFIVEDDVSIVNNLKNILSSEFSVASTLNFRAVVQEITDFHADLVLMDITLPYFNGFYWTTELRKASKVPIIFISSANDDMNQVMALSMGADDFVAKPFNLIVLKAKVQALLRRSYHFSASELLFAGYRLIDNELISTDAKVDLTTTETKILQTLFEYGTTVVPKDVLLAKLWENDEFIDANTLHVNMARLRKKVAVINFDKIHTVRGVGYVLG</sequence>
<dbReference type="GO" id="GO:0032993">
    <property type="term" value="C:protein-DNA complex"/>
    <property type="evidence" value="ECO:0007669"/>
    <property type="project" value="TreeGrafter"/>
</dbReference>
<dbReference type="SUPFAM" id="SSF46894">
    <property type="entry name" value="C-terminal effector domain of the bipartite response regulators"/>
    <property type="match status" value="1"/>
</dbReference>
<dbReference type="eggNOG" id="COG0745">
    <property type="taxonomic scope" value="Bacteria"/>
</dbReference>
<dbReference type="InterPro" id="IPR036388">
    <property type="entry name" value="WH-like_DNA-bd_sf"/>
</dbReference>
<dbReference type="PROSITE" id="PS50110">
    <property type="entry name" value="RESPONSE_REGULATORY"/>
    <property type="match status" value="1"/>
</dbReference>
<evidence type="ECO:0000259" key="9">
    <source>
        <dbReference type="PROSITE" id="PS51755"/>
    </source>
</evidence>
<feature type="domain" description="Response regulatory" evidence="8">
    <location>
        <begin position="15"/>
        <end position="127"/>
    </location>
</feature>
<dbReference type="Proteomes" id="UP000002362">
    <property type="component" value="Chromosome"/>
</dbReference>
<keyword evidence="4 7" id="KW-0238">DNA-binding</keyword>
<dbReference type="KEGG" id="lki:LKI_03805"/>
<dbReference type="AlphaFoldDB" id="D5T204"/>
<gene>
    <name evidence="10" type="ordered locus">LKI_03805</name>
</gene>
<dbReference type="GO" id="GO:0000156">
    <property type="term" value="F:phosphorelay response regulator activity"/>
    <property type="evidence" value="ECO:0007669"/>
    <property type="project" value="TreeGrafter"/>
</dbReference>
<protein>
    <submittedName>
        <fullName evidence="10">Uncharacterized protein</fullName>
    </submittedName>
</protein>